<dbReference type="Pfam" id="PF11174">
    <property type="entry name" value="DUF2970"/>
    <property type="match status" value="1"/>
</dbReference>
<organism evidence="2 3">
    <name type="scientific">Neiella marina</name>
    <dbReference type="NCBI Taxonomy" id="508461"/>
    <lineage>
        <taxon>Bacteria</taxon>
        <taxon>Pseudomonadati</taxon>
        <taxon>Pseudomonadota</taxon>
        <taxon>Gammaproteobacteria</taxon>
        <taxon>Alteromonadales</taxon>
        <taxon>Echinimonadaceae</taxon>
        <taxon>Neiella</taxon>
    </lineage>
</organism>
<proteinExistence type="predicted"/>
<dbReference type="Proteomes" id="UP000619743">
    <property type="component" value="Unassembled WGS sequence"/>
</dbReference>
<dbReference type="RefSeq" id="WP_087504150.1">
    <property type="nucleotide sequence ID" value="NZ_BMDX01000001.1"/>
</dbReference>
<evidence type="ECO:0000313" key="2">
    <source>
        <dbReference type="EMBL" id="GGA63782.1"/>
    </source>
</evidence>
<sequence length="65" mass="7207">MKTNHESDAWRYLKSAAAALFGVQSEAARQQDFAERSVLPYVVAGIVMILLFVLGLLAVVSWVLR</sequence>
<evidence type="ECO:0000313" key="3">
    <source>
        <dbReference type="Proteomes" id="UP000619743"/>
    </source>
</evidence>
<gene>
    <name evidence="2" type="ORF">GCM10011369_01450</name>
</gene>
<dbReference type="OrthoDB" id="5625885at2"/>
<accession>A0A8J2U1S5</accession>
<keyword evidence="1" id="KW-0472">Membrane</keyword>
<evidence type="ECO:0000256" key="1">
    <source>
        <dbReference type="SAM" id="Phobius"/>
    </source>
</evidence>
<dbReference type="InterPro" id="IPR021344">
    <property type="entry name" value="DUF2970"/>
</dbReference>
<dbReference type="AlphaFoldDB" id="A0A8J2U1S5"/>
<protein>
    <recommendedName>
        <fullName evidence="4">DUF2970 domain-containing protein</fullName>
    </recommendedName>
</protein>
<dbReference type="EMBL" id="BMDX01000001">
    <property type="protein sequence ID" value="GGA63782.1"/>
    <property type="molecule type" value="Genomic_DNA"/>
</dbReference>
<evidence type="ECO:0008006" key="4">
    <source>
        <dbReference type="Google" id="ProtNLM"/>
    </source>
</evidence>
<reference evidence="3" key="1">
    <citation type="journal article" date="2019" name="Int. J. Syst. Evol. Microbiol.">
        <title>The Global Catalogue of Microorganisms (GCM) 10K type strain sequencing project: providing services to taxonomists for standard genome sequencing and annotation.</title>
        <authorList>
            <consortium name="The Broad Institute Genomics Platform"/>
            <consortium name="The Broad Institute Genome Sequencing Center for Infectious Disease"/>
            <person name="Wu L."/>
            <person name="Ma J."/>
        </authorList>
    </citation>
    <scope>NUCLEOTIDE SEQUENCE [LARGE SCALE GENOMIC DNA]</scope>
    <source>
        <strain evidence="3">CGMCC 1.10130</strain>
    </source>
</reference>
<name>A0A8J2U1S5_9GAMM</name>
<keyword evidence="1" id="KW-1133">Transmembrane helix</keyword>
<keyword evidence="3" id="KW-1185">Reference proteome</keyword>
<keyword evidence="1" id="KW-0812">Transmembrane</keyword>
<feature type="transmembrane region" description="Helical" evidence="1">
    <location>
        <begin position="43"/>
        <end position="64"/>
    </location>
</feature>
<comment type="caution">
    <text evidence="2">The sequence shown here is derived from an EMBL/GenBank/DDBJ whole genome shotgun (WGS) entry which is preliminary data.</text>
</comment>